<evidence type="ECO:0000313" key="3">
    <source>
        <dbReference type="Proteomes" id="UP000324832"/>
    </source>
</evidence>
<reference evidence="2 3" key="1">
    <citation type="submission" date="2017-07" db="EMBL/GenBank/DDBJ databases">
        <authorList>
            <person name="Talla V."/>
            <person name="Backstrom N."/>
        </authorList>
    </citation>
    <scope>NUCLEOTIDE SEQUENCE [LARGE SCALE GENOMIC DNA]</scope>
</reference>
<dbReference type="AlphaFoldDB" id="A0A5E4QR39"/>
<name>A0A5E4QR39_9NEOP</name>
<proteinExistence type="predicted"/>
<evidence type="ECO:0000256" key="1">
    <source>
        <dbReference type="SAM" id="MobiDB-lite"/>
    </source>
</evidence>
<dbReference type="Proteomes" id="UP000324832">
    <property type="component" value="Unassembled WGS sequence"/>
</dbReference>
<feature type="region of interest" description="Disordered" evidence="1">
    <location>
        <begin position="1"/>
        <end position="24"/>
    </location>
</feature>
<keyword evidence="3" id="KW-1185">Reference proteome</keyword>
<organism evidence="2 3">
    <name type="scientific">Leptidea sinapis</name>
    <dbReference type="NCBI Taxonomy" id="189913"/>
    <lineage>
        <taxon>Eukaryota</taxon>
        <taxon>Metazoa</taxon>
        <taxon>Ecdysozoa</taxon>
        <taxon>Arthropoda</taxon>
        <taxon>Hexapoda</taxon>
        <taxon>Insecta</taxon>
        <taxon>Pterygota</taxon>
        <taxon>Neoptera</taxon>
        <taxon>Endopterygota</taxon>
        <taxon>Lepidoptera</taxon>
        <taxon>Glossata</taxon>
        <taxon>Ditrysia</taxon>
        <taxon>Papilionoidea</taxon>
        <taxon>Pieridae</taxon>
        <taxon>Dismorphiinae</taxon>
        <taxon>Leptidea</taxon>
    </lineage>
</organism>
<gene>
    <name evidence="2" type="ORF">LSINAPIS_LOCUS10856</name>
</gene>
<accession>A0A5E4QR39</accession>
<dbReference type="EMBL" id="FZQP02004490">
    <property type="protein sequence ID" value="VVD00161.1"/>
    <property type="molecule type" value="Genomic_DNA"/>
</dbReference>
<protein>
    <submittedName>
        <fullName evidence="2">Uncharacterized protein</fullName>
    </submittedName>
</protein>
<evidence type="ECO:0000313" key="2">
    <source>
        <dbReference type="EMBL" id="VVD00161.1"/>
    </source>
</evidence>
<sequence>MRNKFFFNRNRKIETTKSNRRPYR</sequence>